<organism evidence="2">
    <name type="scientific">Timema californicum</name>
    <name type="common">California timema</name>
    <name type="synonym">Walking stick</name>
    <dbReference type="NCBI Taxonomy" id="61474"/>
    <lineage>
        <taxon>Eukaryota</taxon>
        <taxon>Metazoa</taxon>
        <taxon>Ecdysozoa</taxon>
        <taxon>Arthropoda</taxon>
        <taxon>Hexapoda</taxon>
        <taxon>Insecta</taxon>
        <taxon>Pterygota</taxon>
        <taxon>Neoptera</taxon>
        <taxon>Polyneoptera</taxon>
        <taxon>Phasmatodea</taxon>
        <taxon>Timematodea</taxon>
        <taxon>Timematoidea</taxon>
        <taxon>Timematidae</taxon>
        <taxon>Timema</taxon>
    </lineage>
</organism>
<dbReference type="AlphaFoldDB" id="A0A7R9P2R8"/>
<evidence type="ECO:0000256" key="1">
    <source>
        <dbReference type="SAM" id="MobiDB-lite"/>
    </source>
</evidence>
<sequence>MRRDVRRCGKKSRDGRRWGLSRDGPSKVPIRTIKAIFKGRVTVLVWRYSGKLFWKKQQLRIPDQDSNLDLSVTSSLIYCKSDDLDHAATEAGYLVLNLGVYQTNRESEERFWNKINLNTPYRDSILNPTFIGCLVYCEGSALDHAATEQLVDDDGSVETALINYLFAKQVVNRLRSQMDVSDLQRKRSYWKQCAFNAVSCFGK</sequence>
<gene>
    <name evidence="2" type="ORF">TCMB3V08_LOCUS430</name>
</gene>
<reference evidence="2" key="1">
    <citation type="submission" date="2020-11" db="EMBL/GenBank/DDBJ databases">
        <authorList>
            <person name="Tran Van P."/>
        </authorList>
    </citation>
    <scope>NUCLEOTIDE SEQUENCE</scope>
</reference>
<accession>A0A7R9P2R8</accession>
<proteinExistence type="predicted"/>
<name>A0A7R9P2R8_TIMCA</name>
<feature type="region of interest" description="Disordered" evidence="1">
    <location>
        <begin position="1"/>
        <end position="21"/>
    </location>
</feature>
<evidence type="ECO:0000313" key="2">
    <source>
        <dbReference type="EMBL" id="CAD7567648.1"/>
    </source>
</evidence>
<feature type="compositionally biased region" description="Basic and acidic residues" evidence="1">
    <location>
        <begin position="1"/>
        <end position="17"/>
    </location>
</feature>
<dbReference type="EMBL" id="OE179136">
    <property type="protein sequence ID" value="CAD7567648.1"/>
    <property type="molecule type" value="Genomic_DNA"/>
</dbReference>
<protein>
    <submittedName>
        <fullName evidence="2">(California timema) hypothetical protein</fullName>
    </submittedName>
</protein>